<dbReference type="OrthoDB" id="3269297at2759"/>
<feature type="region of interest" description="Disordered" evidence="1">
    <location>
        <begin position="102"/>
        <end position="144"/>
    </location>
</feature>
<gene>
    <name evidence="2" type="ORF">MVEN_00026100</name>
</gene>
<evidence type="ECO:0000313" key="2">
    <source>
        <dbReference type="EMBL" id="KAF7371697.1"/>
    </source>
</evidence>
<keyword evidence="3" id="KW-1185">Reference proteome</keyword>
<evidence type="ECO:0000256" key="1">
    <source>
        <dbReference type="SAM" id="MobiDB-lite"/>
    </source>
</evidence>
<evidence type="ECO:0000313" key="3">
    <source>
        <dbReference type="Proteomes" id="UP000620124"/>
    </source>
</evidence>
<protein>
    <submittedName>
        <fullName evidence="2">Uncharacterized protein</fullName>
    </submittedName>
</protein>
<reference evidence="2" key="1">
    <citation type="submission" date="2020-05" db="EMBL/GenBank/DDBJ databases">
        <title>Mycena genomes resolve the evolution of fungal bioluminescence.</title>
        <authorList>
            <person name="Tsai I.J."/>
        </authorList>
    </citation>
    <scope>NUCLEOTIDE SEQUENCE</scope>
    <source>
        <strain evidence="2">CCC161011</strain>
    </source>
</reference>
<feature type="compositionally biased region" description="Acidic residues" evidence="1">
    <location>
        <begin position="123"/>
        <end position="144"/>
    </location>
</feature>
<name>A0A8H7DFY7_9AGAR</name>
<proteinExistence type="predicted"/>
<dbReference type="EMBL" id="JACAZI010000001">
    <property type="protein sequence ID" value="KAF7371697.1"/>
    <property type="molecule type" value="Genomic_DNA"/>
</dbReference>
<comment type="caution">
    <text evidence="2">The sequence shown here is derived from an EMBL/GenBank/DDBJ whole genome shotgun (WGS) entry which is preliminary data.</text>
</comment>
<organism evidence="2 3">
    <name type="scientific">Mycena venus</name>
    <dbReference type="NCBI Taxonomy" id="2733690"/>
    <lineage>
        <taxon>Eukaryota</taxon>
        <taxon>Fungi</taxon>
        <taxon>Dikarya</taxon>
        <taxon>Basidiomycota</taxon>
        <taxon>Agaricomycotina</taxon>
        <taxon>Agaricomycetes</taxon>
        <taxon>Agaricomycetidae</taxon>
        <taxon>Agaricales</taxon>
        <taxon>Marasmiineae</taxon>
        <taxon>Mycenaceae</taxon>
        <taxon>Mycena</taxon>
    </lineage>
</organism>
<dbReference type="Proteomes" id="UP000620124">
    <property type="component" value="Unassembled WGS sequence"/>
</dbReference>
<sequence length="144" mass="15996">MAMGKLKVALFEKEKGKKSDSSILFSGGKGRHLTAPEVIAQKRTLEDAKELEETKRVTKKVKREGRKVEKERLEAEWKQLVAEHVSAVEKWAGQCLELKLAGTKAKDLPKRPKRPLKPKPKDSDDEDDESGGEGDGDGEESTSL</sequence>
<accession>A0A8H7DFY7</accession>
<dbReference type="AlphaFoldDB" id="A0A8H7DFY7"/>